<dbReference type="Proteomes" id="UP001355056">
    <property type="component" value="Unassembled WGS sequence"/>
</dbReference>
<organism evidence="2 3">
    <name type="scientific">Novilysobacter erysipheiresistens</name>
    <dbReference type="NCBI Taxonomy" id="1749332"/>
    <lineage>
        <taxon>Bacteria</taxon>
        <taxon>Pseudomonadati</taxon>
        <taxon>Pseudomonadota</taxon>
        <taxon>Gammaproteobacteria</taxon>
        <taxon>Lysobacterales</taxon>
        <taxon>Lysobacteraceae</taxon>
        <taxon>Novilysobacter</taxon>
    </lineage>
</organism>
<reference evidence="2 3" key="1">
    <citation type="journal article" date="2016" name="Int. J. Syst. Evol. Microbiol.">
        <title>Lysobacter erysipheiresistens sp. nov., an antagonist of powdery mildew, isolated from tobacco-cultivated soil.</title>
        <authorList>
            <person name="Xie B."/>
            <person name="Li T."/>
            <person name="Lin X."/>
            <person name="Wang C.J."/>
            <person name="Chen Y.J."/>
            <person name="Liu W.J."/>
            <person name="Zhao Z.W."/>
        </authorList>
    </citation>
    <scope>NUCLEOTIDE SEQUENCE [LARGE SCALE GENOMIC DNA]</scope>
    <source>
        <strain evidence="2 3">RS-LYSO-3</strain>
    </source>
</reference>
<dbReference type="EMBL" id="JAXGFP010000001">
    <property type="protein sequence ID" value="MEG3182685.1"/>
    <property type="molecule type" value="Genomic_DNA"/>
</dbReference>
<sequence>MNSQHEAMDAGIEAADGPDKTREYADVKAWFDELEAARKFDEPARKQYAKDRRYARGDTRAQVATNIAGTNIDVLESFLYAKDPDMDITPGPTMRPPSVDALRDAAEEMVAQSPEVMQAGQQAAAQAILMGMPQPDAMLAGQMASEAKVEELIQQQVDAMQKRYQKRQRDMKAFCETAEIIGSHMWGDASLKRRGRPWVRSSLTIGIGVMKASWQERTAPSPETVTAINDLQQNIARARAQAKALEEGEGGMVARLADGLASLAGRGNEAKLAEFERQLSTLQAQPEPVISRGFVVDNVAGEDFQVAPGYTIANHLDAPWNAHRVFMPYDDAVALALANGVPEEKMRQAVRYTARKPVMIEREAALVDQDGDAKDADAYVSSNSHTAGEEGCGEFVALWEKWDRDTNTVLTSVEGVKCWVKPAWNPPATTRFYPFFLMCDSEVDGQRHPQSKTSRAAPLLDEYNRIGSAEAEHRRRVLPKTMFNAGAMEPGEADKLAKAITQEMVAVKTTVPKMDLRGLIQPVAYAQIDPALYDRQRIIQEIERIYGTQEALAGSIQVEKTATEAEIQQTGFQARTGGQRDKMEGVLSELARYTIEIARAYIDHEQAIAIAGDDALWPEYGGPDDLLRTVTVDIRGGSSGKPNTRAERDSWSALLPMLQTGIMQIAQLRSSSPLDVADAMEKLLRITAERSGERLDIDDLLPPAGIAPMPGAVGPDGQPVTPPDGAPPTGEPEAPEQDPAMPMAA</sequence>
<name>A0ABU7YUD4_9GAMM</name>
<evidence type="ECO:0008006" key="4">
    <source>
        <dbReference type="Google" id="ProtNLM"/>
    </source>
</evidence>
<protein>
    <recommendedName>
        <fullName evidence="4">Portal protein</fullName>
    </recommendedName>
</protein>
<dbReference type="RefSeq" id="WP_332614031.1">
    <property type="nucleotide sequence ID" value="NZ_JAXGFP010000001.1"/>
</dbReference>
<evidence type="ECO:0000313" key="2">
    <source>
        <dbReference type="EMBL" id="MEG3182685.1"/>
    </source>
</evidence>
<feature type="region of interest" description="Disordered" evidence="1">
    <location>
        <begin position="703"/>
        <end position="745"/>
    </location>
</feature>
<feature type="region of interest" description="Disordered" evidence="1">
    <location>
        <begin position="1"/>
        <end position="20"/>
    </location>
</feature>
<accession>A0ABU7YUD4</accession>
<feature type="compositionally biased region" description="Pro residues" evidence="1">
    <location>
        <begin position="720"/>
        <end position="730"/>
    </location>
</feature>
<proteinExistence type="predicted"/>
<gene>
    <name evidence="2" type="ORF">SNE34_01470</name>
</gene>
<evidence type="ECO:0000313" key="3">
    <source>
        <dbReference type="Proteomes" id="UP001355056"/>
    </source>
</evidence>
<comment type="caution">
    <text evidence="2">The sequence shown here is derived from an EMBL/GenBank/DDBJ whole genome shotgun (WGS) entry which is preliminary data.</text>
</comment>
<evidence type="ECO:0000256" key="1">
    <source>
        <dbReference type="SAM" id="MobiDB-lite"/>
    </source>
</evidence>
<keyword evidence="3" id="KW-1185">Reference proteome</keyword>